<evidence type="ECO:0000256" key="2">
    <source>
        <dbReference type="ARBA" id="ARBA00007430"/>
    </source>
</evidence>
<accession>A0ABV7EQ19</accession>
<sequence>MAKSSPAAPMSVRRSLVWSFGRRYTNLLMTLPTVMIVSRLLTPAQVGVYSLAFTFVTLVHALRDFGVSDYLVQARDLDDSMARSAFTINLSIAWLLALLVFAGSGLVAHLYGEAGLQTVLQILALNFILLPFGSTVNALLKRTMQFGIIYRINLAQQATQSAVTIGLAYLGFSYYSMAWGSVFGMVATIIGCMTWGRHYRIRGLGLHHWRDVTHFGIHRTTADIISQVGNAAPDFVIARALDFAAVGLFSRGKGLINMFRQNILAAIGQVTFPAYARDNQRAQNAHLLYLKSTTYVTGFSWPFLLFAALMAFPIMRIMFGDQWDGAVPILQLLAIAAVVSVVNMDTPQLLVAIGRAGLVTRMTLITQLFRLMVLIITAFYGLTAIAAGQILVSAVNSSAWILVLCRHTSMTVGDCARAVVPSLISTAITMVMPCVLVVMAPPSADNLFLPLLLGGIATGLSWLMGLWLTSHPLWDEMADWRSMAMRRIGMIRT</sequence>
<feature type="transmembrane region" description="Helical" evidence="7">
    <location>
        <begin position="299"/>
        <end position="319"/>
    </location>
</feature>
<feature type="transmembrane region" description="Helical" evidence="7">
    <location>
        <begin position="118"/>
        <end position="140"/>
    </location>
</feature>
<feature type="transmembrane region" description="Helical" evidence="7">
    <location>
        <begin position="178"/>
        <end position="196"/>
    </location>
</feature>
<comment type="caution">
    <text evidence="8">The sequence shown here is derived from an EMBL/GenBank/DDBJ whole genome shotgun (WGS) entry which is preliminary data.</text>
</comment>
<comment type="subcellular location">
    <subcellularLocation>
        <location evidence="1">Cell membrane</location>
        <topology evidence="1">Multi-pass membrane protein</topology>
    </subcellularLocation>
</comment>
<reference evidence="9" key="1">
    <citation type="journal article" date="2019" name="Int. J. Syst. Evol. Microbiol.">
        <title>The Global Catalogue of Microorganisms (GCM) 10K type strain sequencing project: providing services to taxonomists for standard genome sequencing and annotation.</title>
        <authorList>
            <consortium name="The Broad Institute Genomics Platform"/>
            <consortium name="The Broad Institute Genome Sequencing Center for Infectious Disease"/>
            <person name="Wu L."/>
            <person name="Ma J."/>
        </authorList>
    </citation>
    <scope>NUCLEOTIDE SEQUENCE [LARGE SCALE GENOMIC DNA]</scope>
    <source>
        <strain evidence="9">KCTC 52640</strain>
    </source>
</reference>
<dbReference type="InterPro" id="IPR050833">
    <property type="entry name" value="Poly_Biosynth_Transport"/>
</dbReference>
<evidence type="ECO:0000256" key="5">
    <source>
        <dbReference type="ARBA" id="ARBA00022989"/>
    </source>
</evidence>
<keyword evidence="3" id="KW-1003">Cell membrane</keyword>
<dbReference type="PANTHER" id="PTHR30250">
    <property type="entry name" value="PST FAMILY PREDICTED COLANIC ACID TRANSPORTER"/>
    <property type="match status" value="1"/>
</dbReference>
<feature type="transmembrane region" description="Helical" evidence="7">
    <location>
        <begin position="447"/>
        <end position="468"/>
    </location>
</feature>
<proteinExistence type="inferred from homology"/>
<feature type="transmembrane region" description="Helical" evidence="7">
    <location>
        <begin position="86"/>
        <end position="112"/>
    </location>
</feature>
<keyword evidence="5 7" id="KW-1133">Transmembrane helix</keyword>
<keyword evidence="6 7" id="KW-0472">Membrane</keyword>
<evidence type="ECO:0000313" key="8">
    <source>
        <dbReference type="EMBL" id="MFC3104823.1"/>
    </source>
</evidence>
<protein>
    <submittedName>
        <fullName evidence="8">Lipopolysaccharide biosynthesis protein</fullName>
    </submittedName>
</protein>
<dbReference type="RefSeq" id="WP_380690337.1">
    <property type="nucleotide sequence ID" value="NZ_JBHRSS010000006.1"/>
</dbReference>
<feature type="transmembrane region" description="Helical" evidence="7">
    <location>
        <begin position="418"/>
        <end position="441"/>
    </location>
</feature>
<name>A0ABV7EQ19_9GAMM</name>
<keyword evidence="4 7" id="KW-0812">Transmembrane</keyword>
<feature type="transmembrane region" description="Helical" evidence="7">
    <location>
        <begin position="152"/>
        <end position="172"/>
    </location>
</feature>
<feature type="transmembrane region" description="Helical" evidence="7">
    <location>
        <begin position="325"/>
        <end position="346"/>
    </location>
</feature>
<evidence type="ECO:0000313" key="9">
    <source>
        <dbReference type="Proteomes" id="UP001595462"/>
    </source>
</evidence>
<evidence type="ECO:0000256" key="6">
    <source>
        <dbReference type="ARBA" id="ARBA00023136"/>
    </source>
</evidence>
<dbReference type="Pfam" id="PF13440">
    <property type="entry name" value="Polysacc_synt_3"/>
    <property type="match status" value="1"/>
</dbReference>
<evidence type="ECO:0000256" key="4">
    <source>
        <dbReference type="ARBA" id="ARBA00022692"/>
    </source>
</evidence>
<evidence type="ECO:0000256" key="1">
    <source>
        <dbReference type="ARBA" id="ARBA00004651"/>
    </source>
</evidence>
<gene>
    <name evidence="8" type="ORF">ACFOSU_13150</name>
</gene>
<dbReference type="Proteomes" id="UP001595462">
    <property type="component" value="Unassembled WGS sequence"/>
</dbReference>
<feature type="transmembrane region" description="Helical" evidence="7">
    <location>
        <begin position="47"/>
        <end position="65"/>
    </location>
</feature>
<dbReference type="EMBL" id="JBHRSS010000006">
    <property type="protein sequence ID" value="MFC3104823.1"/>
    <property type="molecule type" value="Genomic_DNA"/>
</dbReference>
<dbReference type="PANTHER" id="PTHR30250:SF10">
    <property type="entry name" value="LIPOPOLYSACCHARIDE BIOSYNTHESIS PROTEIN WZXC"/>
    <property type="match status" value="1"/>
</dbReference>
<organism evidence="8 9">
    <name type="scientific">Salinisphaera aquimarina</name>
    <dbReference type="NCBI Taxonomy" id="2094031"/>
    <lineage>
        <taxon>Bacteria</taxon>
        <taxon>Pseudomonadati</taxon>
        <taxon>Pseudomonadota</taxon>
        <taxon>Gammaproteobacteria</taxon>
        <taxon>Salinisphaerales</taxon>
        <taxon>Salinisphaeraceae</taxon>
        <taxon>Salinisphaera</taxon>
    </lineage>
</organism>
<evidence type="ECO:0000256" key="3">
    <source>
        <dbReference type="ARBA" id="ARBA00022475"/>
    </source>
</evidence>
<evidence type="ECO:0000256" key="7">
    <source>
        <dbReference type="SAM" id="Phobius"/>
    </source>
</evidence>
<dbReference type="CDD" id="cd13127">
    <property type="entry name" value="MATE_tuaB_like"/>
    <property type="match status" value="1"/>
</dbReference>
<comment type="similarity">
    <text evidence="2">Belongs to the polysaccharide synthase family.</text>
</comment>
<keyword evidence="9" id="KW-1185">Reference proteome</keyword>